<dbReference type="NCBIfam" id="TIGR00005">
    <property type="entry name" value="rluA_subfam"/>
    <property type="match status" value="1"/>
</dbReference>
<dbReference type="Gene3D" id="3.30.2350.10">
    <property type="entry name" value="Pseudouridine synthase"/>
    <property type="match status" value="1"/>
</dbReference>
<reference evidence="9 10" key="1">
    <citation type="submission" date="2018-10" db="EMBL/GenBank/DDBJ databases">
        <title>Draft genome sequence of Bacillus salarius IM0101, isolated from a hypersaline soil in Inner Mongolia, China.</title>
        <authorList>
            <person name="Yamprayoonswat W."/>
            <person name="Boonvisut S."/>
            <person name="Jumpathong W."/>
            <person name="Sittihan S."/>
            <person name="Ruangsuj P."/>
            <person name="Wanthongcharoen S."/>
            <person name="Thongpramul N."/>
            <person name="Pimmason S."/>
            <person name="Yu B."/>
            <person name="Yasawong M."/>
        </authorList>
    </citation>
    <scope>NUCLEOTIDE SEQUENCE [LARGE SCALE GENOMIC DNA]</scope>
    <source>
        <strain evidence="9 10">IM0101</strain>
    </source>
</reference>
<evidence type="ECO:0000256" key="2">
    <source>
        <dbReference type="ARBA" id="ARBA00010876"/>
    </source>
</evidence>
<dbReference type="InterPro" id="IPR006225">
    <property type="entry name" value="PsdUridine_synth_RluC/D"/>
</dbReference>
<keyword evidence="3 6" id="KW-0694">RNA-binding</keyword>
<name>A0A428MYR4_9BACI</name>
<dbReference type="InterPro" id="IPR002942">
    <property type="entry name" value="S4_RNA-bd"/>
</dbReference>
<dbReference type="Gene3D" id="3.10.290.10">
    <property type="entry name" value="RNA-binding S4 domain"/>
    <property type="match status" value="1"/>
</dbReference>
<comment type="function">
    <text evidence="7">Responsible for synthesis of pseudouridine from uracil.</text>
</comment>
<dbReference type="Pfam" id="PF00849">
    <property type="entry name" value="PseudoU_synth_2"/>
    <property type="match status" value="1"/>
</dbReference>
<feature type="active site" evidence="5">
    <location>
        <position position="137"/>
    </location>
</feature>
<evidence type="ECO:0000259" key="8">
    <source>
        <dbReference type="SMART" id="SM00363"/>
    </source>
</evidence>
<comment type="catalytic activity">
    <reaction evidence="1 7">
        <text>a uridine in RNA = a pseudouridine in RNA</text>
        <dbReference type="Rhea" id="RHEA:48348"/>
        <dbReference type="Rhea" id="RHEA-COMP:12068"/>
        <dbReference type="Rhea" id="RHEA-COMP:12069"/>
        <dbReference type="ChEBI" id="CHEBI:65314"/>
        <dbReference type="ChEBI" id="CHEBI:65315"/>
    </reaction>
</comment>
<dbReference type="InterPro" id="IPR050188">
    <property type="entry name" value="RluA_PseudoU_synthase"/>
</dbReference>
<dbReference type="EMBL" id="RBVX01000026">
    <property type="protein sequence ID" value="RSL31294.1"/>
    <property type="molecule type" value="Genomic_DNA"/>
</dbReference>
<dbReference type="Pfam" id="PF01479">
    <property type="entry name" value="S4"/>
    <property type="match status" value="1"/>
</dbReference>
<evidence type="ECO:0000256" key="6">
    <source>
        <dbReference type="PROSITE-ProRule" id="PRU00182"/>
    </source>
</evidence>
<dbReference type="PANTHER" id="PTHR21600:SF44">
    <property type="entry name" value="RIBOSOMAL LARGE SUBUNIT PSEUDOURIDINE SYNTHASE D"/>
    <property type="match status" value="1"/>
</dbReference>
<dbReference type="PANTHER" id="PTHR21600">
    <property type="entry name" value="MITOCHONDRIAL RNA PSEUDOURIDINE SYNTHASE"/>
    <property type="match status" value="1"/>
</dbReference>
<dbReference type="FunFam" id="3.30.2350.10:FF:000006">
    <property type="entry name" value="Pseudouridine synthase"/>
    <property type="match status" value="1"/>
</dbReference>
<dbReference type="InterPro" id="IPR036986">
    <property type="entry name" value="S4_RNA-bd_sf"/>
</dbReference>
<accession>A0A428MYR4</accession>
<dbReference type="InterPro" id="IPR006224">
    <property type="entry name" value="PsdUridine_synth_RluA-like_CS"/>
</dbReference>
<evidence type="ECO:0000256" key="7">
    <source>
        <dbReference type="RuleBase" id="RU362028"/>
    </source>
</evidence>
<dbReference type="Proteomes" id="UP000275076">
    <property type="component" value="Unassembled WGS sequence"/>
</dbReference>
<keyword evidence="10" id="KW-1185">Reference proteome</keyword>
<dbReference type="GO" id="GO:0120159">
    <property type="term" value="F:rRNA pseudouridine synthase activity"/>
    <property type="evidence" value="ECO:0007669"/>
    <property type="project" value="UniProtKB-ARBA"/>
</dbReference>
<evidence type="ECO:0000313" key="9">
    <source>
        <dbReference type="EMBL" id="RSL31294.1"/>
    </source>
</evidence>
<gene>
    <name evidence="9" type="ORF">D7Z54_21655</name>
</gene>
<dbReference type="SUPFAM" id="SSF55120">
    <property type="entry name" value="Pseudouridine synthase"/>
    <property type="match status" value="1"/>
</dbReference>
<dbReference type="SUPFAM" id="SSF55174">
    <property type="entry name" value="Alpha-L RNA-binding motif"/>
    <property type="match status" value="1"/>
</dbReference>
<evidence type="ECO:0000313" key="10">
    <source>
        <dbReference type="Proteomes" id="UP000275076"/>
    </source>
</evidence>
<sequence>MNDLVWDITNEKAGQRIDKFLTSQQENWSRTLIQSWIKEERILVNGQAVKSNYILQETDTVTVTPEEEDTELKAENITLDIRYEDDDIIVVNKPRGMVVHPAPGHSSGTLVNALLYHCETLSSINGEWRPGIVHRIDKDTSGLLVAAKNDNAHLHLSEQLQDKRIERVYQAIVHESIPHDTGTIEAPIGRDPKDRQKMTVTEKNAKDAVTHFNVVERFDEYTYVECRLDTGRTHQIRVHMKYIGHPLAGDPKYGRTKTLSISGQALHSGELVFVHPGKETKMEMTAPLPEDMAELVDNLRNKY</sequence>
<dbReference type="GO" id="GO:0003723">
    <property type="term" value="F:RNA binding"/>
    <property type="evidence" value="ECO:0007669"/>
    <property type="project" value="UniProtKB-KW"/>
</dbReference>
<dbReference type="CDD" id="cd00165">
    <property type="entry name" value="S4"/>
    <property type="match status" value="1"/>
</dbReference>
<organism evidence="9 10">
    <name type="scientific">Salibacterium salarium</name>
    <dbReference type="NCBI Taxonomy" id="284579"/>
    <lineage>
        <taxon>Bacteria</taxon>
        <taxon>Bacillati</taxon>
        <taxon>Bacillota</taxon>
        <taxon>Bacilli</taxon>
        <taxon>Bacillales</taxon>
        <taxon>Bacillaceae</taxon>
    </lineage>
</organism>
<keyword evidence="4 7" id="KW-0413">Isomerase</keyword>
<comment type="similarity">
    <text evidence="2 7">Belongs to the pseudouridine synthase RluA family.</text>
</comment>
<dbReference type="PROSITE" id="PS50889">
    <property type="entry name" value="S4"/>
    <property type="match status" value="1"/>
</dbReference>
<comment type="caution">
    <text evidence="9">The sequence shown here is derived from an EMBL/GenBank/DDBJ whole genome shotgun (WGS) entry which is preliminary data.</text>
</comment>
<dbReference type="OrthoDB" id="9807829at2"/>
<dbReference type="EC" id="5.4.99.-" evidence="7"/>
<evidence type="ECO:0000256" key="4">
    <source>
        <dbReference type="ARBA" id="ARBA00023235"/>
    </source>
</evidence>
<proteinExistence type="inferred from homology"/>
<feature type="domain" description="RNA-binding S4" evidence="8">
    <location>
        <begin position="15"/>
        <end position="78"/>
    </location>
</feature>
<dbReference type="InterPro" id="IPR020103">
    <property type="entry name" value="PsdUridine_synth_cat_dom_sf"/>
</dbReference>
<dbReference type="PROSITE" id="PS01129">
    <property type="entry name" value="PSI_RLU"/>
    <property type="match status" value="1"/>
</dbReference>
<evidence type="ECO:0000256" key="3">
    <source>
        <dbReference type="ARBA" id="ARBA00022884"/>
    </source>
</evidence>
<evidence type="ECO:0000256" key="1">
    <source>
        <dbReference type="ARBA" id="ARBA00000073"/>
    </source>
</evidence>
<dbReference type="RefSeq" id="WP_125558917.1">
    <property type="nucleotide sequence ID" value="NZ_RBVX01000026.1"/>
</dbReference>
<dbReference type="GO" id="GO:0000455">
    <property type="term" value="P:enzyme-directed rRNA pseudouridine synthesis"/>
    <property type="evidence" value="ECO:0007669"/>
    <property type="project" value="UniProtKB-ARBA"/>
</dbReference>
<evidence type="ECO:0000256" key="5">
    <source>
        <dbReference type="PIRSR" id="PIRSR606225-1"/>
    </source>
</evidence>
<dbReference type="CDD" id="cd02869">
    <property type="entry name" value="PseudoU_synth_RluA_like"/>
    <property type="match status" value="1"/>
</dbReference>
<dbReference type="SMART" id="SM00363">
    <property type="entry name" value="S4"/>
    <property type="match status" value="1"/>
</dbReference>
<dbReference type="InterPro" id="IPR006145">
    <property type="entry name" value="PsdUridine_synth_RsuA/RluA"/>
</dbReference>
<dbReference type="AlphaFoldDB" id="A0A428MYR4"/>
<protein>
    <recommendedName>
        <fullName evidence="7">Pseudouridine synthase</fullName>
        <ecNumber evidence="7">5.4.99.-</ecNumber>
    </recommendedName>
</protein>